<reference evidence="4 5" key="1">
    <citation type="submission" date="2017-08" db="EMBL/GenBank/DDBJ databases">
        <title>Virgibacillus indicus sp. nov. and Virgibacillus profoundi sp. nov, two moderately halophilic bacteria isolated from marine sediment by using the Microfluidic Streak Plate.</title>
        <authorList>
            <person name="Xu B."/>
            <person name="Hu B."/>
            <person name="Wang J."/>
            <person name="Zhu Y."/>
            <person name="Huang L."/>
            <person name="Du W."/>
            <person name="Huang Y."/>
        </authorList>
    </citation>
    <scope>NUCLEOTIDE SEQUENCE [LARGE SCALE GENOMIC DNA]</scope>
    <source>
        <strain evidence="4 5">IO3-P2-C2</strain>
    </source>
</reference>
<keyword evidence="3" id="KW-0472">Membrane</keyword>
<dbReference type="AlphaFoldDB" id="A0A265NCF9"/>
<keyword evidence="3" id="KW-1133">Transmembrane helix</keyword>
<gene>
    <name evidence="4" type="ORF">CIL03_00845</name>
</gene>
<protein>
    <recommendedName>
        <fullName evidence="6">Prepilin-type cleavage/methylation domain-containing protein</fullName>
    </recommendedName>
</protein>
<dbReference type="NCBIfam" id="TIGR02532">
    <property type="entry name" value="IV_pilin_GFxxxE"/>
    <property type="match status" value="1"/>
</dbReference>
<dbReference type="OrthoDB" id="2704592at2"/>
<comment type="subcellular location">
    <subcellularLocation>
        <location evidence="1">Cell surface</location>
    </subcellularLocation>
</comment>
<evidence type="ECO:0000256" key="3">
    <source>
        <dbReference type="SAM" id="Phobius"/>
    </source>
</evidence>
<dbReference type="Gene3D" id="3.30.700.10">
    <property type="entry name" value="Glycoprotein, Type 4 Pilin"/>
    <property type="match status" value="1"/>
</dbReference>
<keyword evidence="5" id="KW-1185">Reference proteome</keyword>
<organism evidence="4 5">
    <name type="scientific">Virgibacillus indicus</name>
    <dbReference type="NCBI Taxonomy" id="2024554"/>
    <lineage>
        <taxon>Bacteria</taxon>
        <taxon>Bacillati</taxon>
        <taxon>Bacillota</taxon>
        <taxon>Bacilli</taxon>
        <taxon>Bacillales</taxon>
        <taxon>Bacillaceae</taxon>
        <taxon>Virgibacillus</taxon>
    </lineage>
</organism>
<evidence type="ECO:0000313" key="4">
    <source>
        <dbReference type="EMBL" id="OZU89720.1"/>
    </source>
</evidence>
<dbReference type="Pfam" id="PF07963">
    <property type="entry name" value="N_methyl"/>
    <property type="match status" value="1"/>
</dbReference>
<evidence type="ECO:0000313" key="5">
    <source>
        <dbReference type="Proteomes" id="UP000216498"/>
    </source>
</evidence>
<dbReference type="GO" id="GO:0009986">
    <property type="term" value="C:cell surface"/>
    <property type="evidence" value="ECO:0007669"/>
    <property type="project" value="UniProtKB-SubCell"/>
</dbReference>
<evidence type="ECO:0000256" key="1">
    <source>
        <dbReference type="ARBA" id="ARBA00004241"/>
    </source>
</evidence>
<evidence type="ECO:0008006" key="6">
    <source>
        <dbReference type="Google" id="ProtNLM"/>
    </source>
</evidence>
<accession>A0A265NCF9</accession>
<dbReference type="EMBL" id="NPMS01000001">
    <property type="protein sequence ID" value="OZU89720.1"/>
    <property type="molecule type" value="Genomic_DNA"/>
</dbReference>
<evidence type="ECO:0000256" key="2">
    <source>
        <dbReference type="ARBA" id="ARBA00023287"/>
    </source>
</evidence>
<proteinExistence type="predicted"/>
<dbReference type="GO" id="GO:0030420">
    <property type="term" value="P:establishment of competence for transformation"/>
    <property type="evidence" value="ECO:0007669"/>
    <property type="project" value="UniProtKB-KW"/>
</dbReference>
<comment type="caution">
    <text evidence="4">The sequence shown here is derived from an EMBL/GenBank/DDBJ whole genome shotgun (WGS) entry which is preliminary data.</text>
</comment>
<feature type="transmembrane region" description="Helical" evidence="3">
    <location>
        <begin position="20"/>
        <end position="38"/>
    </location>
</feature>
<name>A0A265NCF9_9BACI</name>
<dbReference type="InterPro" id="IPR012902">
    <property type="entry name" value="N_methyl_site"/>
</dbReference>
<dbReference type="Proteomes" id="UP000216498">
    <property type="component" value="Unassembled WGS sequence"/>
</dbReference>
<dbReference type="SUPFAM" id="SSF54523">
    <property type="entry name" value="Pili subunits"/>
    <property type="match status" value="1"/>
</dbReference>
<dbReference type="InterPro" id="IPR045584">
    <property type="entry name" value="Pilin-like"/>
</dbReference>
<sequence length="165" mass="18830">MLLYTKIKKINSNGFTLIEIIASIAILGLVIAVFLPIFPQMMSWSKNADNELVASNLLSQVANDIKENEVIFNDIKINLVEDHHYNCERNQTYSIQRDALDTLPDYDLNKSSYDVAVEVCQSNEYKEKELGLYRTHIKIQAGNPEKTISDTYFYLTEDGGTNEEI</sequence>
<keyword evidence="3" id="KW-0812">Transmembrane</keyword>
<keyword evidence="2" id="KW-0178">Competence</keyword>